<reference evidence="2 3" key="1">
    <citation type="submission" date="2021-01" db="EMBL/GenBank/DDBJ databases">
        <title>Whole genome shotgun sequence of Planotetraspora kaengkrachanensis NBRC 104272.</title>
        <authorList>
            <person name="Komaki H."/>
            <person name="Tamura T."/>
        </authorList>
    </citation>
    <scope>NUCLEOTIDE SEQUENCE [LARGE SCALE GENOMIC DNA]</scope>
    <source>
        <strain evidence="2 3">NBRC 104272</strain>
    </source>
</reference>
<proteinExistence type="predicted"/>
<dbReference type="Proteomes" id="UP000630097">
    <property type="component" value="Unassembled WGS sequence"/>
</dbReference>
<evidence type="ECO:0000256" key="1">
    <source>
        <dbReference type="SAM" id="MobiDB-lite"/>
    </source>
</evidence>
<keyword evidence="3" id="KW-1185">Reference proteome</keyword>
<protein>
    <submittedName>
        <fullName evidence="2">Uncharacterized protein</fullName>
    </submittedName>
</protein>
<feature type="region of interest" description="Disordered" evidence="1">
    <location>
        <begin position="38"/>
        <end position="83"/>
    </location>
</feature>
<sequence>MSRQRTANPLARRALTRRRLALLPAVIVLGTVVIASPAVATSTGDGPGGNGSNNSGAGSQKDKNIRGAQGNENQNKTHHNKRSMAYVRLRRSPVFQRGTQQLNSNSGVTAVQAASCKWKNNCHIHQNYWVGHW</sequence>
<dbReference type="RefSeq" id="WP_203881968.1">
    <property type="nucleotide sequence ID" value="NZ_BAABHH010000006.1"/>
</dbReference>
<dbReference type="EMBL" id="BONV01000004">
    <property type="protein sequence ID" value="GIG78509.1"/>
    <property type="molecule type" value="Genomic_DNA"/>
</dbReference>
<name>A0A8J3LVF6_9ACTN</name>
<comment type="caution">
    <text evidence="2">The sequence shown here is derived from an EMBL/GenBank/DDBJ whole genome shotgun (WGS) entry which is preliminary data.</text>
</comment>
<dbReference type="AlphaFoldDB" id="A0A8J3LVF6"/>
<organism evidence="2 3">
    <name type="scientific">Planotetraspora kaengkrachanensis</name>
    <dbReference type="NCBI Taxonomy" id="575193"/>
    <lineage>
        <taxon>Bacteria</taxon>
        <taxon>Bacillati</taxon>
        <taxon>Actinomycetota</taxon>
        <taxon>Actinomycetes</taxon>
        <taxon>Streptosporangiales</taxon>
        <taxon>Streptosporangiaceae</taxon>
        <taxon>Planotetraspora</taxon>
    </lineage>
</organism>
<evidence type="ECO:0000313" key="2">
    <source>
        <dbReference type="EMBL" id="GIG78509.1"/>
    </source>
</evidence>
<gene>
    <name evidence="2" type="ORF">Pka01_16360</name>
</gene>
<evidence type="ECO:0000313" key="3">
    <source>
        <dbReference type="Proteomes" id="UP000630097"/>
    </source>
</evidence>
<accession>A0A8J3LVF6</accession>